<dbReference type="RefSeq" id="WP_015905026.1">
    <property type="nucleotide sequence ID" value="NC_012108.1"/>
</dbReference>
<dbReference type="NCBIfam" id="TIGR00152">
    <property type="entry name" value="dephospho-CoA kinase"/>
    <property type="match status" value="1"/>
</dbReference>
<accession>C0QLG0</accession>
<sequence length="213" mass="23512">MMAKAMHHGCKMLLGVTGGIGSGKTTVANMLGAKGARIVDFDLLARKVVEPGTGGFDNIVGYFGTQVVAEDGTLDRKRLSKIVFNDVEKRKKLEAFTHPAIFKAFFTRVKAISAAEPDSVILVVIPLLVELNLQYLFDRLMVVYVPRDVQIRRLARRDNITADEAAVILKAQIPIDEKLKFADFVVDNAGTLEETREQVEGLWKALNKVNVAK</sequence>
<feature type="binding site" evidence="5">
    <location>
        <begin position="21"/>
        <end position="26"/>
    </location>
    <ligand>
        <name>ATP</name>
        <dbReference type="ChEBI" id="CHEBI:30616"/>
    </ligand>
</feature>
<dbReference type="CDD" id="cd02022">
    <property type="entry name" value="DPCK"/>
    <property type="match status" value="1"/>
</dbReference>
<dbReference type="Pfam" id="PF01121">
    <property type="entry name" value="CoaE"/>
    <property type="match status" value="1"/>
</dbReference>
<dbReference type="AlphaFoldDB" id="C0QLG0"/>
<name>C0QLG0_DESAH</name>
<keyword evidence="4 5" id="KW-0173">Coenzyme A biosynthesis</keyword>
<gene>
    <name evidence="5 7" type="primary">coaE</name>
    <name evidence="7" type="ordered locus">HRM2_31830</name>
</gene>
<dbReference type="PROSITE" id="PS51219">
    <property type="entry name" value="DPCK"/>
    <property type="match status" value="1"/>
</dbReference>
<dbReference type="PANTHER" id="PTHR10695">
    <property type="entry name" value="DEPHOSPHO-COA KINASE-RELATED"/>
    <property type="match status" value="1"/>
</dbReference>
<evidence type="ECO:0000256" key="3">
    <source>
        <dbReference type="ARBA" id="ARBA00022840"/>
    </source>
</evidence>
<keyword evidence="8" id="KW-1185">Reference proteome</keyword>
<protein>
    <recommendedName>
        <fullName evidence="5 6">Dephospho-CoA kinase</fullName>
        <ecNumber evidence="5 6">2.7.1.24</ecNumber>
    </recommendedName>
    <alternativeName>
        <fullName evidence="5">Dephosphocoenzyme A kinase</fullName>
    </alternativeName>
</protein>
<dbReference type="HOGENOM" id="CLU_057180_0_0_7"/>
<comment type="subcellular location">
    <subcellularLocation>
        <location evidence="5">Cytoplasm</location>
    </subcellularLocation>
</comment>
<dbReference type="GO" id="GO:0015937">
    <property type="term" value="P:coenzyme A biosynthetic process"/>
    <property type="evidence" value="ECO:0007669"/>
    <property type="project" value="UniProtKB-UniRule"/>
</dbReference>
<keyword evidence="5 7" id="KW-0808">Transferase</keyword>
<evidence type="ECO:0000256" key="1">
    <source>
        <dbReference type="ARBA" id="ARBA00009018"/>
    </source>
</evidence>
<dbReference type="EC" id="2.7.1.24" evidence="5 6"/>
<dbReference type="Gene3D" id="3.40.50.300">
    <property type="entry name" value="P-loop containing nucleotide triphosphate hydrolases"/>
    <property type="match status" value="1"/>
</dbReference>
<evidence type="ECO:0000313" key="8">
    <source>
        <dbReference type="Proteomes" id="UP000000442"/>
    </source>
</evidence>
<dbReference type="GO" id="GO:0005737">
    <property type="term" value="C:cytoplasm"/>
    <property type="evidence" value="ECO:0007669"/>
    <property type="project" value="UniProtKB-SubCell"/>
</dbReference>
<keyword evidence="2 5" id="KW-0547">Nucleotide-binding</keyword>
<evidence type="ECO:0000256" key="6">
    <source>
        <dbReference type="NCBIfam" id="TIGR00152"/>
    </source>
</evidence>
<organism evidence="7 8">
    <name type="scientific">Desulforapulum autotrophicum (strain ATCC 43914 / DSM 3382 / VKM B-1955 / HRM2)</name>
    <name type="common">Desulfobacterium autotrophicum</name>
    <dbReference type="NCBI Taxonomy" id="177437"/>
    <lineage>
        <taxon>Bacteria</taxon>
        <taxon>Pseudomonadati</taxon>
        <taxon>Thermodesulfobacteriota</taxon>
        <taxon>Desulfobacteria</taxon>
        <taxon>Desulfobacterales</taxon>
        <taxon>Desulfobacteraceae</taxon>
        <taxon>Desulforapulum</taxon>
    </lineage>
</organism>
<dbReference type="HAMAP" id="MF_00376">
    <property type="entry name" value="Dephospho_CoA_kinase"/>
    <property type="match status" value="1"/>
</dbReference>
<dbReference type="eggNOG" id="COG0237">
    <property type="taxonomic scope" value="Bacteria"/>
</dbReference>
<comment type="pathway">
    <text evidence="5">Cofactor biosynthesis; coenzyme A biosynthesis; CoA from (R)-pantothenate: step 5/5.</text>
</comment>
<evidence type="ECO:0000256" key="4">
    <source>
        <dbReference type="ARBA" id="ARBA00022993"/>
    </source>
</evidence>
<comment type="function">
    <text evidence="5">Catalyzes the phosphorylation of the 3'-hydroxyl group of dephosphocoenzyme A to form coenzyme A.</text>
</comment>
<dbReference type="GO" id="GO:0005524">
    <property type="term" value="F:ATP binding"/>
    <property type="evidence" value="ECO:0007669"/>
    <property type="project" value="UniProtKB-UniRule"/>
</dbReference>
<dbReference type="InterPro" id="IPR001977">
    <property type="entry name" value="Depp_CoAkinase"/>
</dbReference>
<keyword evidence="5" id="KW-0418">Kinase</keyword>
<dbReference type="Proteomes" id="UP000000442">
    <property type="component" value="Chromosome"/>
</dbReference>
<evidence type="ECO:0000313" key="7">
    <source>
        <dbReference type="EMBL" id="ACN16264.1"/>
    </source>
</evidence>
<proteinExistence type="inferred from homology"/>
<dbReference type="PANTHER" id="PTHR10695:SF46">
    <property type="entry name" value="BIFUNCTIONAL COENZYME A SYNTHASE-RELATED"/>
    <property type="match status" value="1"/>
</dbReference>
<keyword evidence="5" id="KW-0963">Cytoplasm</keyword>
<dbReference type="InterPro" id="IPR027417">
    <property type="entry name" value="P-loop_NTPase"/>
</dbReference>
<dbReference type="UniPathway" id="UPA00241">
    <property type="reaction ID" value="UER00356"/>
</dbReference>
<evidence type="ECO:0000256" key="2">
    <source>
        <dbReference type="ARBA" id="ARBA00022741"/>
    </source>
</evidence>
<comment type="catalytic activity">
    <reaction evidence="5">
        <text>3'-dephospho-CoA + ATP = ADP + CoA + H(+)</text>
        <dbReference type="Rhea" id="RHEA:18245"/>
        <dbReference type="ChEBI" id="CHEBI:15378"/>
        <dbReference type="ChEBI" id="CHEBI:30616"/>
        <dbReference type="ChEBI" id="CHEBI:57287"/>
        <dbReference type="ChEBI" id="CHEBI:57328"/>
        <dbReference type="ChEBI" id="CHEBI:456216"/>
        <dbReference type="EC" id="2.7.1.24"/>
    </reaction>
</comment>
<dbReference type="GO" id="GO:0004140">
    <property type="term" value="F:dephospho-CoA kinase activity"/>
    <property type="evidence" value="ECO:0007669"/>
    <property type="project" value="UniProtKB-UniRule"/>
</dbReference>
<reference evidence="7 8" key="1">
    <citation type="journal article" date="2009" name="Environ. Microbiol.">
        <title>Genome sequence of Desulfobacterium autotrophicum HRM2, a marine sulfate reducer oxidizing organic carbon completely to carbon dioxide.</title>
        <authorList>
            <person name="Strittmatter A.W."/>
            <person name="Liesegang H."/>
            <person name="Rabus R."/>
            <person name="Decker I."/>
            <person name="Amann J."/>
            <person name="Andres S."/>
            <person name="Henne A."/>
            <person name="Fricke W.F."/>
            <person name="Martinez-Arias R."/>
            <person name="Bartels D."/>
            <person name="Goesmann A."/>
            <person name="Krause L."/>
            <person name="Puehler A."/>
            <person name="Klenk H.P."/>
            <person name="Richter M."/>
            <person name="Schuler M."/>
            <person name="Gloeckner F.O."/>
            <person name="Meyerdierks A."/>
            <person name="Gottschalk G."/>
            <person name="Amann R."/>
        </authorList>
    </citation>
    <scope>NUCLEOTIDE SEQUENCE [LARGE SCALE GENOMIC DNA]</scope>
    <source>
        <strain evidence="8">ATCC 43914 / DSM 3382 / HRM2</strain>
    </source>
</reference>
<dbReference type="STRING" id="177437.HRM2_31830"/>
<dbReference type="SUPFAM" id="SSF52540">
    <property type="entry name" value="P-loop containing nucleoside triphosphate hydrolases"/>
    <property type="match status" value="1"/>
</dbReference>
<keyword evidence="3 5" id="KW-0067">ATP-binding</keyword>
<dbReference type="EMBL" id="CP001087">
    <property type="protein sequence ID" value="ACN16264.1"/>
    <property type="molecule type" value="Genomic_DNA"/>
</dbReference>
<comment type="similarity">
    <text evidence="1 5">Belongs to the CoaE family.</text>
</comment>
<evidence type="ECO:0000256" key="5">
    <source>
        <dbReference type="HAMAP-Rule" id="MF_00376"/>
    </source>
</evidence>
<dbReference type="KEGG" id="dat:HRM2_31830"/>